<sequence length="787" mass="88188">MRLYYSLAICKRRPVPSLALNYHRAICCPARTYDARLCRRYAHSTAKQTLPAVKHGEVLSLTEKKDTSNAVEYVLTTFDAIVNWARQGSLWPLTFGIACCGVEMMHVSMPRYDQDRLGIIFRASPRQADVMIVAGTVTNKMAPAVRQCYDQMPDPKWVISMGSCANGGGYYHYSYSVVRGVDRILPVDIYVPGCPPTAEALMYGVFQLQSKMRRTKITRMWYHSNASPPPFGQLHLKKKCDSSAHPCHNCSRLGLECQRDVRLVWEDDSRRDGMRRRGPTKPATGLKRKRGGEDAGARAARQDKTAESDIDEPLDISKDLIRSATIASASDTIAGLGISQWPFELDSTESMLLDHYIQRFSRTYPAFSGPTNPFLRVILPLSMQSRVVLDSLLALGGVQSWDNGGFALEGAMLKLRQKALRGCHELAGRMRTGRTRLEDSDDLTLAGALVGHQRWRSQPDDGSTMLHLLTSCVLLMLYEKLAGEDKENGTSHLQFFSRLFPGDMLLQAMAGLHSGSAPEQSATHAFQFVTNLFLYNDLVRSTSLRTSTFSDFYLADGHIDPAGVDDLGGLDSNDSKGDQDLRRFVFPRLITRITAGDITVTDQEIADWDGALGWLPSFSLAPPLELDPYEHIPTANRDIVTDPRYRHLDSFTCPREWSEQRITSELYRIAGTVYRKQCVGRVGGLSSACAWPHDAWMGNLPLWAVQLIDLLPPTSAFQNTLLWPIGIIAKELTVLHDTERASITRTLNALEKRFQMRHFARARQHLQTHWAMCDQGYVYNDGEILCG</sequence>
<keyword evidence="3" id="KW-0539">Nucleus</keyword>
<dbReference type="GO" id="GO:0048038">
    <property type="term" value="F:quinone binding"/>
    <property type="evidence" value="ECO:0007669"/>
    <property type="project" value="InterPro"/>
</dbReference>
<feature type="region of interest" description="Disordered" evidence="5">
    <location>
        <begin position="271"/>
        <end position="309"/>
    </location>
</feature>
<dbReference type="InterPro" id="IPR001138">
    <property type="entry name" value="Zn2Cys6_DnaBD"/>
</dbReference>
<keyword evidence="4" id="KW-0004">4Fe-4S</keyword>
<keyword evidence="4" id="KW-0411">Iron-sulfur</keyword>
<evidence type="ECO:0000256" key="4">
    <source>
        <dbReference type="RuleBase" id="RU004464"/>
    </source>
</evidence>
<dbReference type="GO" id="GO:0051539">
    <property type="term" value="F:4 iron, 4 sulfur cluster binding"/>
    <property type="evidence" value="ECO:0007669"/>
    <property type="project" value="UniProtKB-KW"/>
</dbReference>
<keyword evidence="4" id="KW-0408">Iron</keyword>
<comment type="caution">
    <text evidence="7">The sequence shown here is derived from an EMBL/GenBank/DDBJ whole genome shotgun (WGS) entry which is preliminary data.</text>
</comment>
<dbReference type="PANTHER" id="PTHR11995:SF14">
    <property type="entry name" value="NADH DEHYDROGENASE [UBIQUINONE] IRON-SULFUR PROTEIN 7, MITOCHONDRIAL"/>
    <property type="match status" value="1"/>
</dbReference>
<accession>A0A2U3E2A4</accession>
<dbReference type="GO" id="GO:0032981">
    <property type="term" value="P:mitochondrial respiratory chain complex I assembly"/>
    <property type="evidence" value="ECO:0007669"/>
    <property type="project" value="TreeGrafter"/>
</dbReference>
<dbReference type="GO" id="GO:0015990">
    <property type="term" value="P:electron transport coupled proton transport"/>
    <property type="evidence" value="ECO:0007669"/>
    <property type="project" value="TreeGrafter"/>
</dbReference>
<evidence type="ECO:0000313" key="7">
    <source>
        <dbReference type="EMBL" id="PWI68638.1"/>
    </source>
</evidence>
<dbReference type="SUPFAM" id="SSF56770">
    <property type="entry name" value="HydA/Nqo6-like"/>
    <property type="match status" value="1"/>
</dbReference>
<evidence type="ECO:0000256" key="2">
    <source>
        <dbReference type="ARBA" id="ARBA00023027"/>
    </source>
</evidence>
<dbReference type="GO" id="GO:0045271">
    <property type="term" value="C:respiratory chain complex I"/>
    <property type="evidence" value="ECO:0007669"/>
    <property type="project" value="TreeGrafter"/>
</dbReference>
<evidence type="ECO:0000256" key="3">
    <source>
        <dbReference type="ARBA" id="ARBA00023242"/>
    </source>
</evidence>
<protein>
    <recommendedName>
        <fullName evidence="6">NADH:ubiquinone oxidoreductase-like 20kDa subunit domain-containing protein</fullName>
    </recommendedName>
</protein>
<dbReference type="GO" id="GO:0009060">
    <property type="term" value="P:aerobic respiration"/>
    <property type="evidence" value="ECO:0007669"/>
    <property type="project" value="TreeGrafter"/>
</dbReference>
<keyword evidence="4" id="KW-0479">Metal-binding</keyword>
<dbReference type="FunFam" id="3.40.50.12280:FF:000001">
    <property type="entry name" value="NADH-quinone oxidoreductase subunit B 2"/>
    <property type="match status" value="1"/>
</dbReference>
<dbReference type="Pfam" id="PF11951">
    <property type="entry name" value="Fungal_trans_2"/>
    <property type="match status" value="1"/>
</dbReference>
<dbReference type="CDD" id="cd00067">
    <property type="entry name" value="GAL4"/>
    <property type="match status" value="1"/>
</dbReference>
<evidence type="ECO:0000259" key="6">
    <source>
        <dbReference type="Pfam" id="PF01058"/>
    </source>
</evidence>
<dbReference type="NCBIfam" id="TIGR01957">
    <property type="entry name" value="nuoB_fam"/>
    <property type="match status" value="1"/>
</dbReference>
<dbReference type="Pfam" id="PF01058">
    <property type="entry name" value="Oxidored_q6"/>
    <property type="match status" value="1"/>
</dbReference>
<dbReference type="PROSITE" id="PS01150">
    <property type="entry name" value="COMPLEX1_20K"/>
    <property type="match status" value="1"/>
</dbReference>
<evidence type="ECO:0000256" key="5">
    <source>
        <dbReference type="SAM" id="MobiDB-lite"/>
    </source>
</evidence>
<dbReference type="EMBL" id="LCWV01000014">
    <property type="protein sequence ID" value="PWI68638.1"/>
    <property type="molecule type" value="Genomic_DNA"/>
</dbReference>
<evidence type="ECO:0000313" key="8">
    <source>
        <dbReference type="Proteomes" id="UP000245956"/>
    </source>
</evidence>
<dbReference type="GO" id="GO:0008137">
    <property type="term" value="F:NADH dehydrogenase (ubiquinone) activity"/>
    <property type="evidence" value="ECO:0007669"/>
    <property type="project" value="InterPro"/>
</dbReference>
<name>A0A2U3E2A4_PURLI</name>
<dbReference type="GO" id="GO:0005739">
    <property type="term" value="C:mitochondrion"/>
    <property type="evidence" value="ECO:0007669"/>
    <property type="project" value="GOC"/>
</dbReference>
<proteinExistence type="inferred from homology"/>
<dbReference type="HAMAP" id="MF_01356">
    <property type="entry name" value="NDH1_NuoB"/>
    <property type="match status" value="1"/>
</dbReference>
<feature type="compositionally biased region" description="Basic and acidic residues" evidence="5">
    <location>
        <begin position="291"/>
        <end position="307"/>
    </location>
</feature>
<dbReference type="AlphaFoldDB" id="A0A2U3E2A4"/>
<feature type="domain" description="NADH:ubiquinone oxidoreductase-like 20kDa subunit" evidence="6">
    <location>
        <begin position="99"/>
        <end position="207"/>
    </location>
</feature>
<keyword evidence="2 4" id="KW-0520">NAD</keyword>
<dbReference type="Proteomes" id="UP000245956">
    <property type="component" value="Unassembled WGS sequence"/>
</dbReference>
<dbReference type="GO" id="GO:0008270">
    <property type="term" value="F:zinc ion binding"/>
    <property type="evidence" value="ECO:0007669"/>
    <property type="project" value="InterPro"/>
</dbReference>
<dbReference type="InterPro" id="IPR006138">
    <property type="entry name" value="NADH_UQ_OxRdtase_20Kd_su"/>
</dbReference>
<comment type="similarity">
    <text evidence="1 4">Belongs to the complex I 20 kDa subunit family.</text>
</comment>
<reference evidence="7 8" key="1">
    <citation type="journal article" date="2016" name="Front. Microbiol.">
        <title>Genome and transcriptome sequences reveal the specific parasitism of the nematophagous Purpureocillium lilacinum 36-1.</title>
        <authorList>
            <person name="Xie J."/>
            <person name="Li S."/>
            <person name="Mo C."/>
            <person name="Xiao X."/>
            <person name="Peng D."/>
            <person name="Wang G."/>
            <person name="Xiao Y."/>
        </authorList>
    </citation>
    <scope>NUCLEOTIDE SEQUENCE [LARGE SCALE GENOMIC DNA]</scope>
    <source>
        <strain evidence="7 8">36-1</strain>
    </source>
</reference>
<evidence type="ECO:0000256" key="1">
    <source>
        <dbReference type="ARBA" id="ARBA00009173"/>
    </source>
</evidence>
<organism evidence="7 8">
    <name type="scientific">Purpureocillium lilacinum</name>
    <name type="common">Paecilomyces lilacinus</name>
    <dbReference type="NCBI Taxonomy" id="33203"/>
    <lineage>
        <taxon>Eukaryota</taxon>
        <taxon>Fungi</taxon>
        <taxon>Dikarya</taxon>
        <taxon>Ascomycota</taxon>
        <taxon>Pezizomycotina</taxon>
        <taxon>Sordariomycetes</taxon>
        <taxon>Hypocreomycetidae</taxon>
        <taxon>Hypocreales</taxon>
        <taxon>Ophiocordycipitaceae</taxon>
        <taxon>Purpureocillium</taxon>
    </lineage>
</organism>
<dbReference type="GO" id="GO:0000981">
    <property type="term" value="F:DNA-binding transcription factor activity, RNA polymerase II-specific"/>
    <property type="evidence" value="ECO:0007669"/>
    <property type="project" value="InterPro"/>
</dbReference>
<dbReference type="NCBIfam" id="NF005012">
    <property type="entry name" value="PRK06411.1"/>
    <property type="match status" value="1"/>
</dbReference>
<dbReference type="PANTHER" id="PTHR11995">
    <property type="entry name" value="NADH DEHYDROGENASE"/>
    <property type="match status" value="1"/>
</dbReference>
<gene>
    <name evidence="7" type="ORF">PCL_01727</name>
</gene>
<dbReference type="Gene3D" id="3.40.50.12280">
    <property type="match status" value="1"/>
</dbReference>
<dbReference type="InterPro" id="IPR021858">
    <property type="entry name" value="Fun_TF"/>
</dbReference>
<dbReference type="InterPro" id="IPR006137">
    <property type="entry name" value="NADH_UbQ_OxRdtase-like_20kDa"/>
</dbReference>